<evidence type="ECO:0000256" key="1">
    <source>
        <dbReference type="SAM" id="MobiDB-lite"/>
    </source>
</evidence>
<organism evidence="2 3">
    <name type="scientific">Thanatephorus cucumeris (strain AG1-IB / isolate 7/3/14)</name>
    <name type="common">Lettuce bottom rot fungus</name>
    <name type="synonym">Rhizoctonia solani</name>
    <dbReference type="NCBI Taxonomy" id="1108050"/>
    <lineage>
        <taxon>Eukaryota</taxon>
        <taxon>Fungi</taxon>
        <taxon>Dikarya</taxon>
        <taxon>Basidiomycota</taxon>
        <taxon>Agaricomycotina</taxon>
        <taxon>Agaricomycetes</taxon>
        <taxon>Cantharellales</taxon>
        <taxon>Ceratobasidiaceae</taxon>
        <taxon>Rhizoctonia</taxon>
        <taxon>Rhizoctonia solani AG-1</taxon>
    </lineage>
</organism>
<feature type="region of interest" description="Disordered" evidence="1">
    <location>
        <begin position="180"/>
        <end position="206"/>
    </location>
</feature>
<evidence type="ECO:0000313" key="3">
    <source>
        <dbReference type="Proteomes" id="UP000059188"/>
    </source>
</evidence>
<reference evidence="2 3" key="1">
    <citation type="submission" date="2014-11" db="EMBL/GenBank/DDBJ databases">
        <authorList>
            <person name="Wibberg Daniel"/>
        </authorList>
    </citation>
    <scope>NUCLEOTIDE SEQUENCE [LARGE SCALE GENOMIC DNA]</scope>
    <source>
        <strain evidence="2">Rhizoctonia solani AG1-IB 7/3/14</strain>
    </source>
</reference>
<dbReference type="Proteomes" id="UP000059188">
    <property type="component" value="Unassembled WGS sequence"/>
</dbReference>
<evidence type="ECO:0000313" key="2">
    <source>
        <dbReference type="EMBL" id="CEL58541.1"/>
    </source>
</evidence>
<gene>
    <name evidence="2" type="ORF">RSOLAG1IB_12147</name>
</gene>
<sequence length="206" mass="22833">MAALSNHHLYPAEDGYGALGLLLSSRQLCELVKLGELDKYSRIVVEYIIQWTAAVFQSPQNTQVASWPTDYYFEDFLGAAAFVLENAPSEELKHKFLTSFMNASNIYLNQPARAQAQINSVRRIIQLVERYDDKLPHSLQHEELVLKCLRRPVNSSGGLGTFNDSDHVLEVGIGDISESPAAASPVLPPLPSSSTSENDRTEDDLV</sequence>
<dbReference type="EMBL" id="LN679413">
    <property type="protein sequence ID" value="CEL58541.1"/>
    <property type="molecule type" value="Genomic_DNA"/>
</dbReference>
<name>A0A0B7FKQ4_THACB</name>
<accession>A0A0B7FKQ4</accession>
<protein>
    <submittedName>
        <fullName evidence="2">Uncharacterized protein</fullName>
    </submittedName>
</protein>
<proteinExistence type="predicted"/>
<keyword evidence="3" id="KW-1185">Reference proteome</keyword>
<dbReference type="AlphaFoldDB" id="A0A0B7FKQ4"/>